<sequence length="79" mass="9005">MSHSTSPPSSLPSLPFHISSFLFFGVWFSLVFSQIAFFFCSSLVTSFNWWIVTAFLRIDSTFLLRYSFCPPCSQLCSSD</sequence>
<dbReference type="Proteomes" id="UP000238479">
    <property type="component" value="Chromosome 5"/>
</dbReference>
<protein>
    <submittedName>
        <fullName evidence="1">Uncharacterized protein</fullName>
    </submittedName>
</protein>
<dbReference type="AlphaFoldDB" id="A0A2P6QEI8"/>
<dbReference type="EMBL" id="PDCK01000043">
    <property type="protein sequence ID" value="PRQ32567.1"/>
    <property type="molecule type" value="Genomic_DNA"/>
</dbReference>
<organism evidence="1 2">
    <name type="scientific">Rosa chinensis</name>
    <name type="common">China rose</name>
    <dbReference type="NCBI Taxonomy" id="74649"/>
    <lineage>
        <taxon>Eukaryota</taxon>
        <taxon>Viridiplantae</taxon>
        <taxon>Streptophyta</taxon>
        <taxon>Embryophyta</taxon>
        <taxon>Tracheophyta</taxon>
        <taxon>Spermatophyta</taxon>
        <taxon>Magnoliopsida</taxon>
        <taxon>eudicotyledons</taxon>
        <taxon>Gunneridae</taxon>
        <taxon>Pentapetalae</taxon>
        <taxon>rosids</taxon>
        <taxon>fabids</taxon>
        <taxon>Rosales</taxon>
        <taxon>Rosaceae</taxon>
        <taxon>Rosoideae</taxon>
        <taxon>Rosoideae incertae sedis</taxon>
        <taxon>Rosa</taxon>
    </lineage>
</organism>
<keyword evidence="2" id="KW-1185">Reference proteome</keyword>
<gene>
    <name evidence="1" type="ORF">RchiOBHm_Chr5g0047811</name>
</gene>
<dbReference type="Gramene" id="PRQ32567">
    <property type="protein sequence ID" value="PRQ32567"/>
    <property type="gene ID" value="RchiOBHm_Chr5g0047811"/>
</dbReference>
<name>A0A2P6QEI8_ROSCH</name>
<evidence type="ECO:0000313" key="2">
    <source>
        <dbReference type="Proteomes" id="UP000238479"/>
    </source>
</evidence>
<accession>A0A2P6QEI8</accession>
<comment type="caution">
    <text evidence="1">The sequence shown here is derived from an EMBL/GenBank/DDBJ whole genome shotgun (WGS) entry which is preliminary data.</text>
</comment>
<evidence type="ECO:0000313" key="1">
    <source>
        <dbReference type="EMBL" id="PRQ32567.1"/>
    </source>
</evidence>
<reference evidence="1 2" key="1">
    <citation type="journal article" date="2018" name="Nat. Genet.">
        <title>The Rosa genome provides new insights in the design of modern roses.</title>
        <authorList>
            <person name="Bendahmane M."/>
        </authorList>
    </citation>
    <scope>NUCLEOTIDE SEQUENCE [LARGE SCALE GENOMIC DNA]</scope>
    <source>
        <strain evidence="2">cv. Old Blush</strain>
    </source>
</reference>
<proteinExistence type="predicted"/>